<dbReference type="CDD" id="cd06558">
    <property type="entry name" value="crotonase-like"/>
    <property type="match status" value="1"/>
</dbReference>
<dbReference type="CDD" id="cd08701">
    <property type="entry name" value="FMT_C_HypX"/>
    <property type="match status" value="1"/>
</dbReference>
<dbReference type="RefSeq" id="WP_006747761.1">
    <property type="nucleotide sequence ID" value="NZ_CP007029.1"/>
</dbReference>
<gene>
    <name evidence="2" type="ORF">THITH_07415</name>
</gene>
<dbReference type="HOGENOM" id="CLU_008537_1_0_6"/>
<dbReference type="InterPro" id="IPR047180">
    <property type="entry name" value="HoxX-like"/>
</dbReference>
<dbReference type="SUPFAM" id="SSF50486">
    <property type="entry name" value="FMT C-terminal domain-like"/>
    <property type="match status" value="1"/>
</dbReference>
<dbReference type="SUPFAM" id="SSF53328">
    <property type="entry name" value="Formyltransferase"/>
    <property type="match status" value="1"/>
</dbReference>
<dbReference type="InterPro" id="IPR005793">
    <property type="entry name" value="Formyl_trans_C"/>
</dbReference>
<organism evidence="2 3">
    <name type="scientific">Thioalkalivibrio paradoxus ARh 1</name>
    <dbReference type="NCBI Taxonomy" id="713585"/>
    <lineage>
        <taxon>Bacteria</taxon>
        <taxon>Pseudomonadati</taxon>
        <taxon>Pseudomonadota</taxon>
        <taxon>Gammaproteobacteria</taxon>
        <taxon>Chromatiales</taxon>
        <taxon>Ectothiorhodospiraceae</taxon>
        <taxon>Thioalkalivibrio</taxon>
    </lineage>
</organism>
<dbReference type="OrthoDB" id="580992at2"/>
<dbReference type="InterPro" id="IPR009188">
    <property type="entry name" value="NiFe-hyd_mat_HypX/HoxX"/>
</dbReference>
<dbReference type="Gene3D" id="3.90.226.10">
    <property type="entry name" value="2-enoyl-CoA Hydratase, Chain A, domain 1"/>
    <property type="match status" value="1"/>
</dbReference>
<reference evidence="2 3" key="1">
    <citation type="submission" date="2013-12" db="EMBL/GenBank/DDBJ databases">
        <authorList>
            <consortium name="DOE Joint Genome Institute"/>
            <person name="Muyzer G."/>
            <person name="Huntemann M."/>
            <person name="Han J."/>
            <person name="Chen A."/>
            <person name="Kyrpides N."/>
            <person name="Mavromatis K."/>
            <person name="Markowitz V."/>
            <person name="Palaniappan K."/>
            <person name="Ivanova N."/>
            <person name="Schaumberg A."/>
            <person name="Pati A."/>
            <person name="Liolios K."/>
            <person name="Nordberg H.P."/>
            <person name="Cantor M.N."/>
            <person name="Hua S.X."/>
            <person name="Woyke T."/>
        </authorList>
    </citation>
    <scope>NUCLEOTIDE SEQUENCE [LARGE SCALE GENOMIC DNA]</scope>
    <source>
        <strain evidence="2 3">ARh 1</strain>
    </source>
</reference>
<dbReference type="SUPFAM" id="SSF52096">
    <property type="entry name" value="ClpP/crotonase"/>
    <property type="match status" value="1"/>
</dbReference>
<dbReference type="Proteomes" id="UP000005289">
    <property type="component" value="Chromosome"/>
</dbReference>
<dbReference type="InterPro" id="IPR036477">
    <property type="entry name" value="Formyl_transf_N_sf"/>
</dbReference>
<dbReference type="AlphaFoldDB" id="W0DHL3"/>
<dbReference type="PANTHER" id="PTHR43388:SF1">
    <property type="entry name" value="HYDROGENASE MATURATION FACTOR HOXX"/>
    <property type="match status" value="1"/>
</dbReference>
<feature type="domain" description="Formyl transferase C-terminal" evidence="1">
    <location>
        <begin position="174"/>
        <end position="258"/>
    </location>
</feature>
<dbReference type="Pfam" id="PF00378">
    <property type="entry name" value="ECH_1"/>
    <property type="match status" value="1"/>
</dbReference>
<dbReference type="KEGG" id="tti:THITH_07415"/>
<accession>W0DHL3</accession>
<name>W0DHL3_9GAMM</name>
<dbReference type="Gene3D" id="3.40.50.12230">
    <property type="match status" value="1"/>
</dbReference>
<dbReference type="PANTHER" id="PTHR43388">
    <property type="entry name" value="HYDROGENASE MATURATION FACTOR HOXX"/>
    <property type="match status" value="1"/>
</dbReference>
<proteinExistence type="predicted"/>
<dbReference type="InterPro" id="IPR029045">
    <property type="entry name" value="ClpP/crotonase-like_dom_sf"/>
</dbReference>
<dbReference type="InterPro" id="IPR001753">
    <property type="entry name" value="Enoyl-CoA_hydra/iso"/>
</dbReference>
<dbReference type="InterPro" id="IPR011034">
    <property type="entry name" value="Formyl_transferase-like_C_sf"/>
</dbReference>
<dbReference type="EMBL" id="CP007029">
    <property type="protein sequence ID" value="AHE98119.1"/>
    <property type="molecule type" value="Genomic_DNA"/>
</dbReference>
<dbReference type="PIRSF" id="PIRSF006787">
    <property type="entry name" value="Hydrgn_mat_HoxX"/>
    <property type="match status" value="1"/>
</dbReference>
<dbReference type="STRING" id="713585.THITH_07415"/>
<protein>
    <submittedName>
        <fullName evidence="2">Hydrogenase maturation protein</fullName>
    </submittedName>
</protein>
<dbReference type="CDD" id="cd08650">
    <property type="entry name" value="FMT_core_HypX_N"/>
    <property type="match status" value="1"/>
</dbReference>
<evidence type="ECO:0000313" key="3">
    <source>
        <dbReference type="Proteomes" id="UP000005289"/>
    </source>
</evidence>
<evidence type="ECO:0000313" key="2">
    <source>
        <dbReference type="EMBL" id="AHE98119.1"/>
    </source>
</evidence>
<dbReference type="GO" id="GO:0003824">
    <property type="term" value="F:catalytic activity"/>
    <property type="evidence" value="ECO:0007669"/>
    <property type="project" value="InterPro"/>
</dbReference>
<keyword evidence="3" id="KW-1185">Reference proteome</keyword>
<evidence type="ECO:0000259" key="1">
    <source>
        <dbReference type="Pfam" id="PF02911"/>
    </source>
</evidence>
<sequence>MRILFLTHSFNSLSQRLFVELRRLGHEVSVEFDINDDVTREAVELYRPQLVIAPFLKRAIPESVWRNTRCWIVHPGPVGDRGPAALDWAIEEAASDWGVTVLQADAEMDAGDVWASVAFPMRAATKSSLYRREVTDAAVRAVRLALERLDDPAFRPLPLPRNADGTRGRWRPALKASQRVIDWQRDDRDTILRRIRAADGFPGLRDQILGLPVRLFGAWPESRLRGDPGAVIATRDGAICRATRDGAVWITHLRPIGSGRQDLKLPAVQVLGRDRLAAVPERPLDPFAAVADGETWQEIHAWTDGDVGYLAFEFHNGAMAADQCIRLRETWERLRATPARVLVLLGGSDFWSNGIHLHRIEAAEQAADASWENIEAMNDLTRAIIDTNDRLVVAAMRGNAGAGGVFLALAADEVWSAPGVVLNPHYKNMGNLFGSEYWTYLLPRRVGPDAARAIMGNRLPLGAHEARDAGLVDVVFDAGGADVLGRVRLRAQDLAASGELPARVQRKRAGRLRDEAEKPLAAYRDDEMQRMRLNFYGFDPSYHVARYNFVHRVPQSRTPLHLALHRRLGPATRPPSHARNPR</sequence>
<dbReference type="Pfam" id="PF02911">
    <property type="entry name" value="Formyl_trans_C"/>
    <property type="match status" value="1"/>
</dbReference>